<reference evidence="7" key="2">
    <citation type="submission" date="2021-04" db="EMBL/GenBank/DDBJ databases">
        <authorList>
            <person name="Gilroy R."/>
        </authorList>
    </citation>
    <scope>NUCLEOTIDE SEQUENCE</scope>
    <source>
        <strain evidence="7">ChiHejej3B27-3195</strain>
    </source>
</reference>
<feature type="domain" description="HTH tetR-type" evidence="6">
    <location>
        <begin position="43"/>
        <end position="103"/>
    </location>
</feature>
<dbReference type="GO" id="GO:0003700">
    <property type="term" value="F:DNA-binding transcription factor activity"/>
    <property type="evidence" value="ECO:0007669"/>
    <property type="project" value="TreeGrafter"/>
</dbReference>
<dbReference type="SUPFAM" id="SSF46689">
    <property type="entry name" value="Homeodomain-like"/>
    <property type="match status" value="1"/>
</dbReference>
<evidence type="ECO:0000256" key="3">
    <source>
        <dbReference type="ARBA" id="ARBA00023163"/>
    </source>
</evidence>
<dbReference type="PROSITE" id="PS50977">
    <property type="entry name" value="HTH_TETR_2"/>
    <property type="match status" value="1"/>
</dbReference>
<protein>
    <submittedName>
        <fullName evidence="7">TetR/AcrR family transcriptional regulator</fullName>
    </submittedName>
</protein>
<name>A0A9D1RZN6_9MICC</name>
<dbReference type="PROSITE" id="PS01081">
    <property type="entry name" value="HTH_TETR_1"/>
    <property type="match status" value="1"/>
</dbReference>
<dbReference type="Pfam" id="PF00440">
    <property type="entry name" value="TetR_N"/>
    <property type="match status" value="1"/>
</dbReference>
<feature type="DNA-binding region" description="H-T-H motif" evidence="4">
    <location>
        <begin position="66"/>
        <end position="85"/>
    </location>
</feature>
<evidence type="ECO:0000256" key="2">
    <source>
        <dbReference type="ARBA" id="ARBA00023125"/>
    </source>
</evidence>
<keyword evidence="1" id="KW-0805">Transcription regulation</keyword>
<evidence type="ECO:0000313" key="8">
    <source>
        <dbReference type="Proteomes" id="UP000824151"/>
    </source>
</evidence>
<dbReference type="Gene3D" id="1.10.357.10">
    <property type="entry name" value="Tetracycline Repressor, domain 2"/>
    <property type="match status" value="1"/>
</dbReference>
<feature type="compositionally biased region" description="Polar residues" evidence="5">
    <location>
        <begin position="1"/>
        <end position="12"/>
    </location>
</feature>
<sequence>MHTQESPQASAQASGGHPAEGPGPEEAAASPPAPVSQRERNRRETWDAIHTAAHAIALQDGPEGATVEQIAAAAGVSRRTFFNYFPTKEDAILGTQLPTMTSEIAERYRGSSRDELNRVVHLFAAVVRTSLPPQSIAARREAVHAHPELRNRLIHLLSHVEELVREVVTQEQPEGDPALRPALMMLAGTITKYGFSQYAESAVDDFESQLEHAIATFRRVLEVTS</sequence>
<dbReference type="Proteomes" id="UP000824151">
    <property type="component" value="Unassembled WGS sequence"/>
</dbReference>
<dbReference type="InterPro" id="IPR023772">
    <property type="entry name" value="DNA-bd_HTH_TetR-type_CS"/>
</dbReference>
<keyword evidence="2 4" id="KW-0238">DNA-binding</keyword>
<dbReference type="InterPro" id="IPR001647">
    <property type="entry name" value="HTH_TetR"/>
</dbReference>
<accession>A0A9D1RZN6</accession>
<evidence type="ECO:0000256" key="5">
    <source>
        <dbReference type="SAM" id="MobiDB-lite"/>
    </source>
</evidence>
<proteinExistence type="predicted"/>
<evidence type="ECO:0000256" key="4">
    <source>
        <dbReference type="PROSITE-ProRule" id="PRU00335"/>
    </source>
</evidence>
<dbReference type="AlphaFoldDB" id="A0A9D1RZN6"/>
<dbReference type="PANTHER" id="PTHR30055">
    <property type="entry name" value="HTH-TYPE TRANSCRIPTIONAL REGULATOR RUTR"/>
    <property type="match status" value="1"/>
</dbReference>
<feature type="region of interest" description="Disordered" evidence="5">
    <location>
        <begin position="1"/>
        <end position="42"/>
    </location>
</feature>
<evidence type="ECO:0000256" key="1">
    <source>
        <dbReference type="ARBA" id="ARBA00023015"/>
    </source>
</evidence>
<dbReference type="GO" id="GO:0000976">
    <property type="term" value="F:transcription cis-regulatory region binding"/>
    <property type="evidence" value="ECO:0007669"/>
    <property type="project" value="TreeGrafter"/>
</dbReference>
<dbReference type="PANTHER" id="PTHR30055:SF234">
    <property type="entry name" value="HTH-TYPE TRANSCRIPTIONAL REGULATOR BETI"/>
    <property type="match status" value="1"/>
</dbReference>
<evidence type="ECO:0000313" key="7">
    <source>
        <dbReference type="EMBL" id="HIW99151.1"/>
    </source>
</evidence>
<organism evidence="7 8">
    <name type="scientific">Candidatus Nesterenkonia stercoripullorum</name>
    <dbReference type="NCBI Taxonomy" id="2838701"/>
    <lineage>
        <taxon>Bacteria</taxon>
        <taxon>Bacillati</taxon>
        <taxon>Actinomycetota</taxon>
        <taxon>Actinomycetes</taxon>
        <taxon>Micrococcales</taxon>
        <taxon>Micrococcaceae</taxon>
        <taxon>Nesterenkonia</taxon>
    </lineage>
</organism>
<reference evidence="7" key="1">
    <citation type="journal article" date="2021" name="PeerJ">
        <title>Extensive microbial diversity within the chicken gut microbiome revealed by metagenomics and culture.</title>
        <authorList>
            <person name="Gilroy R."/>
            <person name="Ravi A."/>
            <person name="Getino M."/>
            <person name="Pursley I."/>
            <person name="Horton D.L."/>
            <person name="Alikhan N.F."/>
            <person name="Baker D."/>
            <person name="Gharbi K."/>
            <person name="Hall N."/>
            <person name="Watson M."/>
            <person name="Adriaenssens E.M."/>
            <person name="Foster-Nyarko E."/>
            <person name="Jarju S."/>
            <person name="Secka A."/>
            <person name="Antonio M."/>
            <person name="Oren A."/>
            <person name="Chaudhuri R.R."/>
            <person name="La Ragione R."/>
            <person name="Hildebrand F."/>
            <person name="Pallen M.J."/>
        </authorList>
    </citation>
    <scope>NUCLEOTIDE SEQUENCE</scope>
    <source>
        <strain evidence="7">ChiHejej3B27-3195</strain>
    </source>
</reference>
<gene>
    <name evidence="7" type="ORF">H9871_03310</name>
</gene>
<evidence type="ECO:0000259" key="6">
    <source>
        <dbReference type="PROSITE" id="PS50977"/>
    </source>
</evidence>
<comment type="caution">
    <text evidence="7">The sequence shown here is derived from an EMBL/GenBank/DDBJ whole genome shotgun (WGS) entry which is preliminary data.</text>
</comment>
<dbReference type="InterPro" id="IPR009057">
    <property type="entry name" value="Homeodomain-like_sf"/>
</dbReference>
<dbReference type="InterPro" id="IPR050109">
    <property type="entry name" value="HTH-type_TetR-like_transc_reg"/>
</dbReference>
<feature type="compositionally biased region" description="Low complexity" evidence="5">
    <location>
        <begin position="13"/>
        <end position="30"/>
    </location>
</feature>
<dbReference type="EMBL" id="DXGD01000122">
    <property type="protein sequence ID" value="HIW99151.1"/>
    <property type="molecule type" value="Genomic_DNA"/>
</dbReference>
<keyword evidence="3" id="KW-0804">Transcription</keyword>